<dbReference type="SUPFAM" id="SSF52540">
    <property type="entry name" value="P-loop containing nucleoside triphosphate hydrolases"/>
    <property type="match status" value="1"/>
</dbReference>
<protein>
    <recommendedName>
        <fullName evidence="1">G domain-containing protein</fullName>
    </recommendedName>
</protein>
<dbReference type="Gramene" id="MELO3C033259.2.1">
    <property type="protein sequence ID" value="MELO3C033259.2.1"/>
    <property type="gene ID" value="MELO3C033259.2"/>
</dbReference>
<organism evidence="2">
    <name type="scientific">Cucumis melo</name>
    <name type="common">Muskmelon</name>
    <dbReference type="NCBI Taxonomy" id="3656"/>
    <lineage>
        <taxon>Eukaryota</taxon>
        <taxon>Viridiplantae</taxon>
        <taxon>Streptophyta</taxon>
        <taxon>Embryophyta</taxon>
        <taxon>Tracheophyta</taxon>
        <taxon>Spermatophyta</taxon>
        <taxon>Magnoliopsida</taxon>
        <taxon>eudicotyledons</taxon>
        <taxon>Gunneridae</taxon>
        <taxon>Pentapetalae</taxon>
        <taxon>rosids</taxon>
        <taxon>fabids</taxon>
        <taxon>Cucurbitales</taxon>
        <taxon>Cucurbitaceae</taxon>
        <taxon>Benincaseae</taxon>
        <taxon>Cucumis</taxon>
    </lineage>
</organism>
<dbReference type="Gene3D" id="3.40.50.300">
    <property type="entry name" value="P-loop containing nucleotide triphosphate hydrolases"/>
    <property type="match status" value="1"/>
</dbReference>
<dbReference type="GO" id="GO:0002098">
    <property type="term" value="P:tRNA wobble uridine modification"/>
    <property type="evidence" value="ECO:0007669"/>
    <property type="project" value="TreeGrafter"/>
</dbReference>
<name>A0A9I9EG39_CUCME</name>
<feature type="domain" description="G" evidence="1">
    <location>
        <begin position="123"/>
        <end position="166"/>
    </location>
</feature>
<dbReference type="PANTHER" id="PTHR42714">
    <property type="entry name" value="TRNA MODIFICATION GTPASE GTPBP3"/>
    <property type="match status" value="1"/>
</dbReference>
<sequence length="199" mass="22054">MLAVCPLNTLNDFQWKTFSFGDDSFSKVEAMGSNEFWLLYYLHHPSFTHIDVWGFPKTFIFLEWIEMNAMLVFVMAAQGIFATFINGWNYKDPENSVSVATFFSQFMVAIGENTASPGVVVQSERAIVTEIAGTTRDVIEANVTVSGIPVTLLDTAGIRETDDIVEKIVAADVDGLCSWKGSVESQLTNLTLLVIFLTS</sequence>
<dbReference type="PANTHER" id="PTHR42714:SF2">
    <property type="entry name" value="TRNA MODIFICATION GTPASE GTPBP3, MITOCHONDRIAL"/>
    <property type="match status" value="1"/>
</dbReference>
<evidence type="ECO:0000313" key="2">
    <source>
        <dbReference type="EnsemblPlants" id="MELO3C033259.2.1"/>
    </source>
</evidence>
<reference evidence="2" key="1">
    <citation type="submission" date="2023-03" db="UniProtKB">
        <authorList>
            <consortium name="EnsemblPlants"/>
        </authorList>
    </citation>
    <scope>IDENTIFICATION</scope>
</reference>
<accession>A0A9I9EG39</accession>
<proteinExistence type="predicted"/>
<dbReference type="InterPro" id="IPR006073">
    <property type="entry name" value="GTP-bd"/>
</dbReference>
<dbReference type="GO" id="GO:0005525">
    <property type="term" value="F:GTP binding"/>
    <property type="evidence" value="ECO:0007669"/>
    <property type="project" value="InterPro"/>
</dbReference>
<evidence type="ECO:0000259" key="1">
    <source>
        <dbReference type="Pfam" id="PF01926"/>
    </source>
</evidence>
<dbReference type="GO" id="GO:0030488">
    <property type="term" value="P:tRNA methylation"/>
    <property type="evidence" value="ECO:0007669"/>
    <property type="project" value="TreeGrafter"/>
</dbReference>
<dbReference type="AlphaFoldDB" id="A0A9I9EG39"/>
<dbReference type="InterPro" id="IPR027417">
    <property type="entry name" value="P-loop_NTPase"/>
</dbReference>
<dbReference type="EnsemblPlants" id="MELO3C033259.2.1">
    <property type="protein sequence ID" value="MELO3C033259.2.1"/>
    <property type="gene ID" value="MELO3C033259.2"/>
</dbReference>
<dbReference type="Pfam" id="PF01926">
    <property type="entry name" value="MMR_HSR1"/>
    <property type="match status" value="1"/>
</dbReference>
<dbReference type="GO" id="GO:0005829">
    <property type="term" value="C:cytosol"/>
    <property type="evidence" value="ECO:0007669"/>
    <property type="project" value="TreeGrafter"/>
</dbReference>